<evidence type="ECO:0000313" key="3">
    <source>
        <dbReference type="EMBL" id="PMD22238.1"/>
    </source>
</evidence>
<organism evidence="3 4">
    <name type="scientific">Hyaloscypha hepaticicola</name>
    <dbReference type="NCBI Taxonomy" id="2082293"/>
    <lineage>
        <taxon>Eukaryota</taxon>
        <taxon>Fungi</taxon>
        <taxon>Dikarya</taxon>
        <taxon>Ascomycota</taxon>
        <taxon>Pezizomycotina</taxon>
        <taxon>Leotiomycetes</taxon>
        <taxon>Helotiales</taxon>
        <taxon>Hyaloscyphaceae</taxon>
        <taxon>Hyaloscypha</taxon>
    </lineage>
</organism>
<feature type="compositionally biased region" description="Basic and acidic residues" evidence="2">
    <location>
        <begin position="150"/>
        <end position="162"/>
    </location>
</feature>
<dbReference type="Proteomes" id="UP000235672">
    <property type="component" value="Unassembled WGS sequence"/>
</dbReference>
<feature type="compositionally biased region" description="Basic and acidic residues" evidence="2">
    <location>
        <begin position="169"/>
        <end position="184"/>
    </location>
</feature>
<accession>A0A2J6Q7I7</accession>
<gene>
    <name evidence="3" type="ORF">NA56DRAFT_644937</name>
</gene>
<keyword evidence="4" id="KW-1185">Reference proteome</keyword>
<feature type="region of interest" description="Disordered" evidence="2">
    <location>
        <begin position="245"/>
        <end position="265"/>
    </location>
</feature>
<evidence type="ECO:0000313" key="4">
    <source>
        <dbReference type="Proteomes" id="UP000235672"/>
    </source>
</evidence>
<feature type="region of interest" description="Disordered" evidence="2">
    <location>
        <begin position="132"/>
        <end position="197"/>
    </location>
</feature>
<dbReference type="OrthoDB" id="303107at2759"/>
<proteinExistence type="predicted"/>
<dbReference type="AlphaFoldDB" id="A0A2J6Q7I7"/>
<name>A0A2J6Q7I7_9HELO</name>
<evidence type="ECO:0000256" key="1">
    <source>
        <dbReference type="SAM" id="Coils"/>
    </source>
</evidence>
<evidence type="ECO:0000256" key="2">
    <source>
        <dbReference type="SAM" id="MobiDB-lite"/>
    </source>
</evidence>
<reference evidence="3 4" key="1">
    <citation type="submission" date="2016-05" db="EMBL/GenBank/DDBJ databases">
        <title>A degradative enzymes factory behind the ericoid mycorrhizal symbiosis.</title>
        <authorList>
            <consortium name="DOE Joint Genome Institute"/>
            <person name="Martino E."/>
            <person name="Morin E."/>
            <person name="Grelet G."/>
            <person name="Kuo A."/>
            <person name="Kohler A."/>
            <person name="Daghino S."/>
            <person name="Barry K."/>
            <person name="Choi C."/>
            <person name="Cichocki N."/>
            <person name="Clum A."/>
            <person name="Copeland A."/>
            <person name="Hainaut M."/>
            <person name="Haridas S."/>
            <person name="Labutti K."/>
            <person name="Lindquist E."/>
            <person name="Lipzen A."/>
            <person name="Khouja H.-R."/>
            <person name="Murat C."/>
            <person name="Ohm R."/>
            <person name="Olson A."/>
            <person name="Spatafora J."/>
            <person name="Veneault-Fourrey C."/>
            <person name="Henrissat B."/>
            <person name="Grigoriev I."/>
            <person name="Martin F."/>
            <person name="Perotto S."/>
        </authorList>
    </citation>
    <scope>NUCLEOTIDE SEQUENCE [LARGE SCALE GENOMIC DNA]</scope>
    <source>
        <strain evidence="3 4">UAMH 7357</strain>
    </source>
</reference>
<feature type="coiled-coil region" evidence="1">
    <location>
        <begin position="296"/>
        <end position="365"/>
    </location>
</feature>
<keyword evidence="1" id="KW-0175">Coiled coil</keyword>
<feature type="compositionally biased region" description="Polar residues" evidence="2">
    <location>
        <begin position="134"/>
        <end position="149"/>
    </location>
</feature>
<dbReference type="EMBL" id="KZ613478">
    <property type="protein sequence ID" value="PMD22238.1"/>
    <property type="molecule type" value="Genomic_DNA"/>
</dbReference>
<sequence>MGKRRQRRPVDRKAARWEAEDDWELLGLLDLCIKHRRVFPFTEGNVVGRLRSATSPQDVYTWDQINRRLGYLWYYHGSYDSLQKADIYVEGSACLGLLSEDEHSMIKSNVERLEMELKLKNLRKTGLKVPITKKTPSASPLTIDWGQSHTPDRDTTDRERLTPRAQRHQTRELAKQSKWKRESPDGGLCEDETPRKKTRRIKKGPPIMYNQKGKQRSEDLERATECSVKEQLTLEKNELEACMTNEKNDTSSAVSTSKDDGPHELTPLRLGSEIRRLQGDPVPSPTTLQRIHRAALRKKDEKIMELQETLDANEEKFDEFQTQLDSFGSVQEWRQEGAESLEFLVSNLNQEIRHLKKAKEDSRKIGTFTKLAGSYGAAREEMHMETQVPTIRRLMKNILGGCDDDTTLKFPGPIASPGLRTLLSFGFGLVLEDQTPLGQEQFELLISNRPPYSIIETLIEAAVCIWVFESDFPNFDQLPGSLSLFTKYRELIASQDGSVALRNVELASHHALINSPRFHKLIDNEAEDLATSLSKALAPFFARKAEESEENTFETWGEEESVWKARKQRLTAIFKNALKMKADSLLTPEWYELVYYPPGTAFDPATMDVETIDGAPVDPPVGEGHRVEHCLHVAIRAFARDRVKDTDPVSKATIQYKNFTRGDATQPLEGVAPTVLAKAVVVLRLQGA</sequence>
<protein>
    <submittedName>
        <fullName evidence="3">Uncharacterized protein</fullName>
    </submittedName>
</protein>